<gene>
    <name evidence="2" type="ORF">FJT64_024102</name>
</gene>
<dbReference type="EMBL" id="VIIS01000898">
    <property type="protein sequence ID" value="KAF0303968.1"/>
    <property type="molecule type" value="Genomic_DNA"/>
</dbReference>
<dbReference type="OrthoDB" id="6375653at2759"/>
<evidence type="ECO:0000313" key="2">
    <source>
        <dbReference type="EMBL" id="KAF0303968.1"/>
    </source>
</evidence>
<feature type="compositionally biased region" description="Basic and acidic residues" evidence="1">
    <location>
        <begin position="1"/>
        <end position="20"/>
    </location>
</feature>
<protein>
    <submittedName>
        <fullName evidence="2">Uncharacterized protein</fullName>
    </submittedName>
</protein>
<feature type="region of interest" description="Disordered" evidence="1">
    <location>
        <begin position="474"/>
        <end position="496"/>
    </location>
</feature>
<name>A0A6A4WPA2_AMPAM</name>
<dbReference type="AlphaFoldDB" id="A0A6A4WPA2"/>
<dbReference type="Pfam" id="PF03564">
    <property type="entry name" value="DUF1759"/>
    <property type="match status" value="1"/>
</dbReference>
<feature type="region of interest" description="Disordered" evidence="1">
    <location>
        <begin position="1"/>
        <end position="21"/>
    </location>
</feature>
<dbReference type="SUPFAM" id="SSF52266">
    <property type="entry name" value="SGNH hydrolase"/>
    <property type="match status" value="1"/>
</dbReference>
<feature type="compositionally biased region" description="Basic and acidic residues" evidence="1">
    <location>
        <begin position="474"/>
        <end position="487"/>
    </location>
</feature>
<dbReference type="Proteomes" id="UP000440578">
    <property type="component" value="Unassembled WGS sequence"/>
</dbReference>
<sequence>MPEVEKTEDLKQARTRERTKTTKLTSKLRAIYQDPNANPDAVAYLIQQAEKQLTVLEELKEALETCGIPDETNHLADLDELTFMSKRLLGRLESKPIHETPTVSDKFRLDLNLPKYNGDLLAWTEFWELYCSAVHHNRSYSPVEKFVYLRGQLTGEAAKSIQGLATTAANYQIAIDLLKDRFGRDDFKRETLMANLLHLPGVINSSDLKSMRRLVDEFTICIRSLEAMNTPSSQYGQLLLPVMKEKIPEEWRLQWARTRFLGADASGTEFECFIKYLQDELRIREDASHEKLEEAREYSQVEINLRSRFDGGSRRIKAYSTDKLCAELPANDRTPDRSQLPENMADDFQGGPVDILIGVDHLYDIVLWEQMEIDDRLRAVETVFGYVLHGRHDSNSGEPALRCSYHSHSVVRMWDLDTVGIVPEAEEKRSDTKFPLPEWNEKENRYEMGLAWIITIMEIDLALDEAVDWFAEHGPRGRSEGRQHPDPDPDPDQLPKLHLLLGDSIAKASRLTPRDPGDRILNRARGGETWRSLSRYMEEDVRVWQDTMEAEERAPGYIIIWCSGNDVYHRQGPLVITSHLLDRVAALATSVVGRLEPHAEKVYVFGPLPRLLGADRGAKWERTAAFHLERRLINTRLGDSCEMIRLGRSLTKKMTKNTRAVADAGYHRTDGVHLSPAGYERIGACGAFPGWLRM</sequence>
<keyword evidence="3" id="KW-1185">Reference proteome</keyword>
<dbReference type="InterPro" id="IPR036514">
    <property type="entry name" value="SGNH_hydro_sf"/>
</dbReference>
<dbReference type="PANTHER" id="PTHR22954">
    <property type="entry name" value="RETROVIRAL PROTEASE-RELATED"/>
    <property type="match status" value="1"/>
</dbReference>
<dbReference type="InterPro" id="IPR005312">
    <property type="entry name" value="DUF1759"/>
</dbReference>
<dbReference type="PANTHER" id="PTHR22954:SF3">
    <property type="entry name" value="PROTEIN CBG08539"/>
    <property type="match status" value="1"/>
</dbReference>
<accession>A0A6A4WPA2</accession>
<dbReference type="Gene3D" id="3.40.50.1110">
    <property type="entry name" value="SGNH hydrolase"/>
    <property type="match status" value="1"/>
</dbReference>
<evidence type="ECO:0000313" key="3">
    <source>
        <dbReference type="Proteomes" id="UP000440578"/>
    </source>
</evidence>
<organism evidence="2 3">
    <name type="scientific">Amphibalanus amphitrite</name>
    <name type="common">Striped barnacle</name>
    <name type="synonym">Balanus amphitrite</name>
    <dbReference type="NCBI Taxonomy" id="1232801"/>
    <lineage>
        <taxon>Eukaryota</taxon>
        <taxon>Metazoa</taxon>
        <taxon>Ecdysozoa</taxon>
        <taxon>Arthropoda</taxon>
        <taxon>Crustacea</taxon>
        <taxon>Multicrustacea</taxon>
        <taxon>Cirripedia</taxon>
        <taxon>Thoracica</taxon>
        <taxon>Thoracicalcarea</taxon>
        <taxon>Balanomorpha</taxon>
        <taxon>Balanoidea</taxon>
        <taxon>Balanidae</taxon>
        <taxon>Amphibalaninae</taxon>
        <taxon>Amphibalanus</taxon>
    </lineage>
</organism>
<comment type="caution">
    <text evidence="2">The sequence shown here is derived from an EMBL/GenBank/DDBJ whole genome shotgun (WGS) entry which is preliminary data.</text>
</comment>
<evidence type="ECO:0000256" key="1">
    <source>
        <dbReference type="SAM" id="MobiDB-lite"/>
    </source>
</evidence>
<reference evidence="2 3" key="1">
    <citation type="submission" date="2019-07" db="EMBL/GenBank/DDBJ databases">
        <title>Draft genome assembly of a fouling barnacle, Amphibalanus amphitrite (Darwin, 1854): The first reference genome for Thecostraca.</title>
        <authorList>
            <person name="Kim W."/>
        </authorList>
    </citation>
    <scope>NUCLEOTIDE SEQUENCE [LARGE SCALE GENOMIC DNA]</scope>
    <source>
        <strain evidence="2">SNU_AA5</strain>
        <tissue evidence="2">Soma without cirri and trophi</tissue>
    </source>
</reference>
<proteinExistence type="predicted"/>
<dbReference type="CDD" id="cd00229">
    <property type="entry name" value="SGNH_hydrolase"/>
    <property type="match status" value="1"/>
</dbReference>